<protein>
    <submittedName>
        <fullName evidence="1">Uncharacterized protein</fullName>
    </submittedName>
</protein>
<organism evidence="1">
    <name type="scientific">viral metagenome</name>
    <dbReference type="NCBI Taxonomy" id="1070528"/>
    <lineage>
        <taxon>unclassified sequences</taxon>
        <taxon>metagenomes</taxon>
        <taxon>organismal metagenomes</taxon>
    </lineage>
</organism>
<dbReference type="AlphaFoldDB" id="A0A6C0J6Z1"/>
<dbReference type="EMBL" id="MN740327">
    <property type="protein sequence ID" value="QHU00476.1"/>
    <property type="molecule type" value="Genomic_DNA"/>
</dbReference>
<sequence length="125" mass="14153">MASIGEVYGSNFQQQASLDKALHASNIFAQNIAHKQFNFRNNSESMWNGNNMKPEIINALKKQVNTNKQSMEVVHISKTSDMINSFPYLINGAVEYFVIIDTEHADKGKTQVYSIYLTPNIMTAY</sequence>
<evidence type="ECO:0000313" key="1">
    <source>
        <dbReference type="EMBL" id="QHU00476.1"/>
    </source>
</evidence>
<accession>A0A6C0J6Z1</accession>
<reference evidence="1" key="1">
    <citation type="journal article" date="2020" name="Nature">
        <title>Giant virus diversity and host interactions through global metagenomics.</title>
        <authorList>
            <person name="Schulz F."/>
            <person name="Roux S."/>
            <person name="Paez-Espino D."/>
            <person name="Jungbluth S."/>
            <person name="Walsh D.A."/>
            <person name="Denef V.J."/>
            <person name="McMahon K.D."/>
            <person name="Konstantinidis K.T."/>
            <person name="Eloe-Fadrosh E.A."/>
            <person name="Kyrpides N.C."/>
            <person name="Woyke T."/>
        </authorList>
    </citation>
    <scope>NUCLEOTIDE SEQUENCE</scope>
    <source>
        <strain evidence="1">GVMAG-M-3300025860-20</strain>
    </source>
</reference>
<proteinExistence type="predicted"/>
<name>A0A6C0J6Z1_9ZZZZ</name>